<comment type="caution">
    <text evidence="6">The sequence shown here is derived from an EMBL/GenBank/DDBJ whole genome shotgun (WGS) entry which is preliminary data.</text>
</comment>
<dbReference type="Proteomes" id="UP001139179">
    <property type="component" value="Unassembled WGS sequence"/>
</dbReference>
<proteinExistence type="inferred from homology"/>
<sequence>MKEKKASESRTVLTDIVLPPDTNYYGTIFGGNVMAYIDKVASIAAMRHARSMVVTASSDSLDFISPIQTGEAICLEGYVSYTSHTSMEVYVKVEAENLLTGERRLTATSYLTFVALDENRKPTPVPPVVPETEEEKYQYAGAQERHEQRQKRRQERKERQKLEALMKDQ</sequence>
<feature type="compositionally biased region" description="Basic and acidic residues" evidence="4">
    <location>
        <begin position="155"/>
        <end position="169"/>
    </location>
</feature>
<dbReference type="PROSITE" id="PS51770">
    <property type="entry name" value="HOTDOG_ACOT"/>
    <property type="match status" value="1"/>
</dbReference>
<evidence type="ECO:0000313" key="7">
    <source>
        <dbReference type="Proteomes" id="UP001139179"/>
    </source>
</evidence>
<evidence type="ECO:0000313" key="6">
    <source>
        <dbReference type="EMBL" id="MCM3713393.1"/>
    </source>
</evidence>
<name>A0A9X2IPC2_9BACI</name>
<dbReference type="Pfam" id="PF03061">
    <property type="entry name" value="4HBT"/>
    <property type="match status" value="1"/>
</dbReference>
<accession>A0A9X2IPC2</accession>
<keyword evidence="2 3" id="KW-0378">Hydrolase</keyword>
<dbReference type="InterPro" id="IPR029069">
    <property type="entry name" value="HotDog_dom_sf"/>
</dbReference>
<evidence type="ECO:0000259" key="5">
    <source>
        <dbReference type="PROSITE" id="PS51770"/>
    </source>
</evidence>
<evidence type="ECO:0000256" key="1">
    <source>
        <dbReference type="ARBA" id="ARBA00010458"/>
    </source>
</evidence>
<dbReference type="PANTHER" id="PTHR11049">
    <property type="entry name" value="ACYL COENZYME A THIOESTER HYDROLASE"/>
    <property type="match status" value="1"/>
</dbReference>
<dbReference type="InterPro" id="IPR033120">
    <property type="entry name" value="HOTDOG_ACOT"/>
</dbReference>
<feature type="region of interest" description="Disordered" evidence="4">
    <location>
        <begin position="121"/>
        <end position="169"/>
    </location>
</feature>
<dbReference type="SUPFAM" id="SSF54637">
    <property type="entry name" value="Thioesterase/thiol ester dehydrase-isomerase"/>
    <property type="match status" value="1"/>
</dbReference>
<evidence type="ECO:0000256" key="2">
    <source>
        <dbReference type="ARBA" id="ARBA00022801"/>
    </source>
</evidence>
<gene>
    <name evidence="6" type="ORF">M3202_04790</name>
</gene>
<organism evidence="6 7">
    <name type="scientific">Halalkalibacter oceani</name>
    <dbReference type="NCBI Taxonomy" id="1653776"/>
    <lineage>
        <taxon>Bacteria</taxon>
        <taxon>Bacillati</taxon>
        <taxon>Bacillota</taxon>
        <taxon>Bacilli</taxon>
        <taxon>Bacillales</taxon>
        <taxon>Bacillaceae</taxon>
        <taxon>Halalkalibacter</taxon>
    </lineage>
</organism>
<dbReference type="CDD" id="cd03442">
    <property type="entry name" value="BFIT_BACH"/>
    <property type="match status" value="1"/>
</dbReference>
<dbReference type="AlphaFoldDB" id="A0A9X2IPC2"/>
<dbReference type="PANTHER" id="PTHR11049:SF24">
    <property type="entry name" value="CYTOSOLIC ACYL COENZYME A THIOESTER HYDROLASE"/>
    <property type="match status" value="1"/>
</dbReference>
<dbReference type="RefSeq" id="WP_251222196.1">
    <property type="nucleotide sequence ID" value="NZ_JAMBOL010000002.1"/>
</dbReference>
<comment type="similarity">
    <text evidence="1">Belongs to the acyl coenzyme A hydrolase family.</text>
</comment>
<dbReference type="GO" id="GO:0006637">
    <property type="term" value="P:acyl-CoA metabolic process"/>
    <property type="evidence" value="ECO:0007669"/>
    <property type="project" value="TreeGrafter"/>
</dbReference>
<keyword evidence="7" id="KW-1185">Reference proteome</keyword>
<feature type="domain" description="HotDog ACOT-type" evidence="5">
    <location>
        <begin position="7"/>
        <end position="119"/>
    </location>
</feature>
<dbReference type="GO" id="GO:0009062">
    <property type="term" value="P:fatty acid catabolic process"/>
    <property type="evidence" value="ECO:0007669"/>
    <property type="project" value="TreeGrafter"/>
</dbReference>
<dbReference type="EMBL" id="JAMBOL010000002">
    <property type="protein sequence ID" value="MCM3713393.1"/>
    <property type="molecule type" value="Genomic_DNA"/>
</dbReference>
<evidence type="ECO:0000256" key="3">
    <source>
        <dbReference type="PROSITE-ProRule" id="PRU01106"/>
    </source>
</evidence>
<evidence type="ECO:0000256" key="4">
    <source>
        <dbReference type="SAM" id="MobiDB-lite"/>
    </source>
</evidence>
<reference evidence="6" key="1">
    <citation type="submission" date="2022-05" db="EMBL/GenBank/DDBJ databases">
        <title>Comparative Genomics of Spacecraft Associated Microbes.</title>
        <authorList>
            <person name="Tran M.T."/>
            <person name="Wright A."/>
            <person name="Seuylemezian A."/>
            <person name="Eisen J."/>
            <person name="Coil D."/>
        </authorList>
    </citation>
    <scope>NUCLEOTIDE SEQUENCE</scope>
    <source>
        <strain evidence="6">214.1.1</strain>
    </source>
</reference>
<dbReference type="GO" id="GO:0005829">
    <property type="term" value="C:cytosol"/>
    <property type="evidence" value="ECO:0007669"/>
    <property type="project" value="TreeGrafter"/>
</dbReference>
<dbReference type="InterPro" id="IPR040170">
    <property type="entry name" value="Cytosol_ACT"/>
</dbReference>
<dbReference type="Gene3D" id="3.10.129.10">
    <property type="entry name" value="Hotdog Thioesterase"/>
    <property type="match status" value="1"/>
</dbReference>
<dbReference type="InterPro" id="IPR006683">
    <property type="entry name" value="Thioestr_dom"/>
</dbReference>
<dbReference type="GO" id="GO:0052816">
    <property type="term" value="F:long-chain fatty acyl-CoA hydrolase activity"/>
    <property type="evidence" value="ECO:0007669"/>
    <property type="project" value="TreeGrafter"/>
</dbReference>
<protein>
    <submittedName>
        <fullName evidence="6">Acyl-CoA thioesterase</fullName>
    </submittedName>
</protein>